<gene>
    <name evidence="7" type="primary">INTS10</name>
    <name evidence="7" type="synonym">ints10</name>
</gene>
<evidence type="ECO:0000313" key="7">
    <source>
        <dbReference type="Ensembl" id="ENSSAUP00010046147.1"/>
    </source>
</evidence>
<dbReference type="PRINTS" id="PR02106">
    <property type="entry name" value="INTSUBUNIT10"/>
</dbReference>
<dbReference type="GO" id="GO:0032039">
    <property type="term" value="C:integrator complex"/>
    <property type="evidence" value="ECO:0007669"/>
    <property type="project" value="InterPro"/>
</dbReference>
<evidence type="ECO:0000256" key="5">
    <source>
        <dbReference type="ARBA" id="ARBA00062419"/>
    </source>
</evidence>
<comment type="subcellular location">
    <subcellularLocation>
        <location evidence="1">Nucleus</location>
    </subcellularLocation>
</comment>
<reference evidence="7" key="1">
    <citation type="submission" date="2021-04" db="EMBL/GenBank/DDBJ databases">
        <authorList>
            <consortium name="Wellcome Sanger Institute Data Sharing"/>
        </authorList>
    </citation>
    <scope>NUCLEOTIDE SEQUENCE [LARGE SCALE GENOMIC DNA]</scope>
</reference>
<comment type="similarity">
    <text evidence="2">Belongs to the Integrator subunit 10 family.</text>
</comment>
<dbReference type="AlphaFoldDB" id="A0A671X4U7"/>
<dbReference type="Pfam" id="PF21045">
    <property type="entry name" value="INT10"/>
    <property type="match status" value="1"/>
</dbReference>
<dbReference type="Proteomes" id="UP000472265">
    <property type="component" value="Chromosome 18"/>
</dbReference>
<dbReference type="GO" id="GO:0016180">
    <property type="term" value="P:snRNA processing"/>
    <property type="evidence" value="ECO:0007669"/>
    <property type="project" value="InterPro"/>
</dbReference>
<name>A0A671X4U7_SPAAU</name>
<comment type="subunit">
    <text evidence="5">Component of the Integrator complex, composed of core subunits INTS1, INTS2, INTS3, INTS4, INTS5, INTS6, INTS7, INTS8, INTS9/RC74, INTS10, INTS11/CPSF3L, INTS12, INTS13, INTS14 and INTS15. The core complex associates with protein phosphatase 2A subunits PPP2CA and PPP2R1A, to form the Integrator-PP2A (INTAC) complex. INTS10 is part of the tail subcomplex, composed of INTS10, INTS13, INTS14 and INTS15.</text>
</comment>
<dbReference type="Ensembl" id="ENSSAUT00010048509.1">
    <property type="protein sequence ID" value="ENSSAUP00010046147.1"/>
    <property type="gene ID" value="ENSSAUG00010018423.1"/>
</dbReference>
<evidence type="ECO:0000256" key="1">
    <source>
        <dbReference type="ARBA" id="ARBA00004123"/>
    </source>
</evidence>
<evidence type="ECO:0000256" key="6">
    <source>
        <dbReference type="SAM" id="MobiDB-lite"/>
    </source>
</evidence>
<evidence type="ECO:0000256" key="3">
    <source>
        <dbReference type="ARBA" id="ARBA00016811"/>
    </source>
</evidence>
<accession>A0A671X4U7</accession>
<dbReference type="InterPro" id="IPR026164">
    <property type="entry name" value="Int_cplx_su10"/>
</dbReference>
<sequence>MSAQKDCEFLVKRARELVTLYPADFNIQYEMYIIERNAERTASAGRLLYDMFINFPDQPIVWREISVITAALRSDSQDKHAQFLRGLFETLPGRVQCEMLLKATEQCFNTLEKAEMLLLLLKRFPESVVQHGVCNDNITLVRSLLNLDETSSLKWLQTPTLCDVLPLVVNNMDMRLPASLMQKYMLKAAEFYIGYVTRGPSPDVQIQGSQEGGSLKSPSVSRGSQRYVIDGLSEKSSVVAEPWERLLDILAVVGARCEWQGDKGQRSYMDMLQRVKELCHYLPGLEGDTRSRCCSQVVICAALVLFRSAFLYVSSVQPALFQGVNALSSGPWILVEDLSSVYNDVEVERGAMKHAHKKRKLADGREKTMSSDDEEGLGKGRGRHILVNKTEMPSWSETLDSFRTARESWDLLHSHDGLETEFKKICASWKTDSWLWFRIFLTDMIIYQGQYRKALSSLHQMAAVQQPQPGQQSPSGQASLEHHRALIQQASCHYALGEYRMACEKLLDVVGGLVPPNQVQTKTPEDQGRVKTKTRKGNDLRLLPCTSKAVLPFCLQLMLACFKLRAFTDSRDDLSLGHVVVLLQHDWPQGEMLFLKAVDKIIQQGSFQYENFFNYVTNIDMLEEFAYLRTPEGGRIQLELLPNQGMLIKHHTVTRGITKGVKEDFRLAMERQVSRCGENLFSVLHRFCINEKIIIIQSLP</sequence>
<reference evidence="7" key="3">
    <citation type="submission" date="2025-09" db="UniProtKB">
        <authorList>
            <consortium name="Ensembl"/>
        </authorList>
    </citation>
    <scope>IDENTIFICATION</scope>
</reference>
<evidence type="ECO:0000256" key="4">
    <source>
        <dbReference type="ARBA" id="ARBA00023242"/>
    </source>
</evidence>
<keyword evidence="8" id="KW-1185">Reference proteome</keyword>
<dbReference type="GeneTree" id="ENSGT00390000010950"/>
<organism evidence="7 8">
    <name type="scientific">Sparus aurata</name>
    <name type="common">Gilthead sea bream</name>
    <dbReference type="NCBI Taxonomy" id="8175"/>
    <lineage>
        <taxon>Eukaryota</taxon>
        <taxon>Metazoa</taxon>
        <taxon>Chordata</taxon>
        <taxon>Craniata</taxon>
        <taxon>Vertebrata</taxon>
        <taxon>Euteleostomi</taxon>
        <taxon>Actinopterygii</taxon>
        <taxon>Neopterygii</taxon>
        <taxon>Teleostei</taxon>
        <taxon>Neoteleostei</taxon>
        <taxon>Acanthomorphata</taxon>
        <taxon>Eupercaria</taxon>
        <taxon>Spariformes</taxon>
        <taxon>Sparidae</taxon>
        <taxon>Sparus</taxon>
    </lineage>
</organism>
<proteinExistence type="inferred from homology"/>
<dbReference type="PANTHER" id="PTHR16055:SF2">
    <property type="entry name" value="INTEGRATOR COMPLEX SUBUNIT 10"/>
    <property type="match status" value="1"/>
</dbReference>
<feature type="compositionally biased region" description="Basic and acidic residues" evidence="6">
    <location>
        <begin position="361"/>
        <end position="370"/>
    </location>
</feature>
<evidence type="ECO:0000313" key="8">
    <source>
        <dbReference type="Proteomes" id="UP000472265"/>
    </source>
</evidence>
<protein>
    <recommendedName>
        <fullName evidence="3">Integrator complex subunit 10</fullName>
    </recommendedName>
</protein>
<feature type="region of interest" description="Disordered" evidence="6">
    <location>
        <begin position="356"/>
        <end position="377"/>
    </location>
</feature>
<keyword evidence="4" id="KW-0539">Nucleus</keyword>
<dbReference type="PANTHER" id="PTHR16055">
    <property type="entry name" value="INTEGRATOR COMPLEX SUBUNIT 10"/>
    <property type="match status" value="1"/>
</dbReference>
<evidence type="ECO:0000256" key="2">
    <source>
        <dbReference type="ARBA" id="ARBA00010391"/>
    </source>
</evidence>
<reference evidence="7" key="2">
    <citation type="submission" date="2025-08" db="UniProtKB">
        <authorList>
            <consortium name="Ensembl"/>
        </authorList>
    </citation>
    <scope>IDENTIFICATION</scope>
</reference>